<evidence type="ECO:0000259" key="12">
    <source>
        <dbReference type="PROSITE" id="PS51198"/>
    </source>
</evidence>
<dbReference type="GO" id="GO:0005524">
    <property type="term" value="F:ATP binding"/>
    <property type="evidence" value="ECO:0007669"/>
    <property type="project" value="UniProtKB-UniRule"/>
</dbReference>
<dbReference type="Pfam" id="PF13361">
    <property type="entry name" value="UvrD_C"/>
    <property type="match status" value="1"/>
</dbReference>
<dbReference type="EC" id="5.6.2.4" evidence="7"/>
<dbReference type="PANTHER" id="PTHR11070">
    <property type="entry name" value="UVRD / RECB / PCRA DNA HELICASE FAMILY MEMBER"/>
    <property type="match status" value="1"/>
</dbReference>
<feature type="region of interest" description="Disordered" evidence="11">
    <location>
        <begin position="759"/>
        <end position="784"/>
    </location>
</feature>
<evidence type="ECO:0000256" key="4">
    <source>
        <dbReference type="ARBA" id="ARBA00022840"/>
    </source>
</evidence>
<dbReference type="RefSeq" id="WP_084447252.1">
    <property type="nucleotide sequence ID" value="NZ_FWWW01000091.1"/>
</dbReference>
<evidence type="ECO:0000313" key="15">
    <source>
        <dbReference type="Proteomes" id="UP000192266"/>
    </source>
</evidence>
<dbReference type="InterPro" id="IPR000212">
    <property type="entry name" value="DNA_helicase_UvrD/REP"/>
</dbReference>
<dbReference type="Gene3D" id="1.10.3170.10">
    <property type="entry name" value="Recbcd, chain B, domain 2"/>
    <property type="match status" value="1"/>
</dbReference>
<feature type="binding site" evidence="9">
    <location>
        <begin position="10"/>
        <end position="17"/>
    </location>
    <ligand>
        <name>ATP</name>
        <dbReference type="ChEBI" id="CHEBI:30616"/>
    </ligand>
</feature>
<evidence type="ECO:0000256" key="1">
    <source>
        <dbReference type="ARBA" id="ARBA00022741"/>
    </source>
</evidence>
<dbReference type="GO" id="GO:0005829">
    <property type="term" value="C:cytosol"/>
    <property type="evidence" value="ECO:0007669"/>
    <property type="project" value="TreeGrafter"/>
</dbReference>
<evidence type="ECO:0000313" key="14">
    <source>
        <dbReference type="EMBL" id="SMB99422.1"/>
    </source>
</evidence>
<dbReference type="STRING" id="645990.SAMN00120144_0187"/>
<evidence type="ECO:0000256" key="6">
    <source>
        <dbReference type="ARBA" id="ARBA00034617"/>
    </source>
</evidence>
<dbReference type="Pfam" id="PF04480">
    <property type="entry name" value="DUF559"/>
    <property type="match status" value="1"/>
</dbReference>
<dbReference type="InterPro" id="IPR011335">
    <property type="entry name" value="Restrct_endonuc-II-like"/>
</dbReference>
<feature type="domain" description="UvrD-like helicase C-terminal" evidence="13">
    <location>
        <begin position="789"/>
        <end position="1043"/>
    </location>
</feature>
<keyword evidence="1 9" id="KW-0547">Nucleotide-binding</keyword>
<dbReference type="SUPFAM" id="SSF52540">
    <property type="entry name" value="P-loop containing nucleoside triphosphate hydrolases"/>
    <property type="match status" value="2"/>
</dbReference>
<dbReference type="PROSITE" id="PS51217">
    <property type="entry name" value="UVRD_HELICASE_CTER"/>
    <property type="match status" value="1"/>
</dbReference>
<evidence type="ECO:0000256" key="2">
    <source>
        <dbReference type="ARBA" id="ARBA00022801"/>
    </source>
</evidence>
<dbReference type="GO" id="GO:0003677">
    <property type="term" value="F:DNA binding"/>
    <property type="evidence" value="ECO:0007669"/>
    <property type="project" value="InterPro"/>
</dbReference>
<dbReference type="Gene3D" id="3.40.50.300">
    <property type="entry name" value="P-loop containing nucleotide triphosphate hydrolases"/>
    <property type="match status" value="2"/>
</dbReference>
<keyword evidence="5" id="KW-0413">Isomerase</keyword>
<dbReference type="InterPro" id="IPR014016">
    <property type="entry name" value="UvrD-like_ATP-bd"/>
</dbReference>
<dbReference type="GO" id="GO:0000725">
    <property type="term" value="P:recombinational repair"/>
    <property type="evidence" value="ECO:0007669"/>
    <property type="project" value="TreeGrafter"/>
</dbReference>
<dbReference type="PROSITE" id="PS51198">
    <property type="entry name" value="UVRD_HELICASE_ATP_BIND"/>
    <property type="match status" value="1"/>
</dbReference>
<evidence type="ECO:0000256" key="3">
    <source>
        <dbReference type="ARBA" id="ARBA00022806"/>
    </source>
</evidence>
<feature type="region of interest" description="Disordered" evidence="11">
    <location>
        <begin position="551"/>
        <end position="580"/>
    </location>
</feature>
<keyword evidence="15" id="KW-1185">Reference proteome</keyword>
<reference evidence="14 15" key="1">
    <citation type="submission" date="2017-04" db="EMBL/GenBank/DDBJ databases">
        <authorList>
            <person name="Afonso C.L."/>
            <person name="Miller P.J."/>
            <person name="Scott M.A."/>
            <person name="Spackman E."/>
            <person name="Goraichik I."/>
            <person name="Dimitrov K.M."/>
            <person name="Suarez D.L."/>
            <person name="Swayne D.E."/>
        </authorList>
    </citation>
    <scope>NUCLEOTIDE SEQUENCE [LARGE SCALE GENOMIC DNA]</scope>
    <source>
        <strain evidence="14 15">DSM 11622</strain>
    </source>
</reference>
<dbReference type="Gene3D" id="3.40.960.10">
    <property type="entry name" value="VSR Endonuclease"/>
    <property type="match status" value="1"/>
</dbReference>
<keyword evidence="10" id="KW-0175">Coiled coil</keyword>
<sequence length="1380" mass="154836">MPATFRIYSSSAGSGKTYQLTKEYLKLALGSDDPAYFKSILAITFTNDAAGEMKERIIGALRRFAYPTAENQEDALLRDIAAELAAEGQFSRLAGTPQEQEQELRRRAAATFRLVLYHYADFAVSTIDSFVQRIVQAFTRELGLPATFEVELDGDAVLQSAVALLLDKVNRDPNAALLSRSLADYALSKAEEGRSWNTLPDELVQFGRFLLSEPVHEAVEQLQKMSLQDYRRLHENLRQRKEAIEQQVQAVATRALVTLDAAGVTDADLYQGKNGVIGYFTKWDERLQPDKEANSYVRATLEQDKWYSGKVKTAADKQRVDAVKSDLTDAFVELETLRATLLPDYILVSGMMPYLFHVSLLSELSKAVDQLSRERGVVLIAEFNRRIASIVLREPVPFLYERLGERYLHLLIDEFQDTSVLQWNNLLPLVENAVSGGNLSLAVGDAKQAIYRWRGGEMEQILRLHKKETEYLYGRVADDELRGLLEDRYFTLDQALEPQNLNVNYRSEAGIIEFNNSFFEFVSKGHAGLPLVGGIYDAEFGQVAPQRLPHPPCPPLPRRGGRLTTATGSSHGSAGVTSDDVQDRDDIDAVIDAGAGTGTGAETTIGTTRNSGEGAVGEYVLTADFKNWEKTAAFSREMRSNPTEAENVLWQALRNQKLGEKFRRQHVINSFIVDFVCIAKMLVVEVDGDVHTEVTQAEYDTGRTYELNQLGYRVLRFPNEEVINDLPTVLSLIQEALAGLLPHVVANAITMTSNSVFEPAQAKDSTQQQSSGSPLSAGEGGRGGEASLGHVELLFTEDAAPARRYSPATGTYSDEPLPGLPLTHLLDYEESTLYLTLQLVEQALADGFRLQDIAVLCRRRDSSRRVAKFLKERGYAIISADSLSLEFAEVVNLLVAVFRVLNQPADTLARAEALLLVDKVVRHLPPTPARARHIAELANDEKALPFFDELRALGYDVRERETGNLGLYELTERLIGMFGLLGRNAESEYLFRFLDLTLEFSLRFGNNLNNFLAYWQQKKSALSINAPAGRDAITITTVHKAKGLAYGVVIVPFADWSLTPHRNTLLWGRLSEEEKPVPEMPPIAVVSQTQALTRTPLAQQYTEELEKTFLEGLNMLYVAFTRPRHRLYAISRRPKATKSSPSAHAAAPEMPPTDQAKTVAELLHRYLLSTTRWNDEQMAYVLADAENTVPATKTQKLQTKNYPLTNLTSTPWEERLRLRRHANTVFDFDDQQVQREWSRKLHYALRRTILASDVERVAAHLVAEGLVSTKERDTLLELLHRTVQNPQLAHYFSREVSAETEREILVGGVPRQDYKPDRIVFEPIVGPAPGRVTLLDFRIPPPEPQHRRLLQQYGGLFRQLGYSDIQHVLYYFDTEEATVF</sequence>
<dbReference type="EMBL" id="FWWW01000091">
    <property type="protein sequence ID" value="SMB99422.1"/>
    <property type="molecule type" value="Genomic_DNA"/>
</dbReference>
<dbReference type="GO" id="GO:0016787">
    <property type="term" value="F:hydrolase activity"/>
    <property type="evidence" value="ECO:0007669"/>
    <property type="project" value="UniProtKB-UniRule"/>
</dbReference>
<dbReference type="GO" id="GO:0043138">
    <property type="term" value="F:3'-5' DNA helicase activity"/>
    <property type="evidence" value="ECO:0007669"/>
    <property type="project" value="UniProtKB-EC"/>
</dbReference>
<dbReference type="Pfam" id="PF00580">
    <property type="entry name" value="UvrD-helicase"/>
    <property type="match status" value="1"/>
</dbReference>
<evidence type="ECO:0000256" key="8">
    <source>
        <dbReference type="ARBA" id="ARBA00048988"/>
    </source>
</evidence>
<comment type="catalytic activity">
    <reaction evidence="6">
        <text>Couples ATP hydrolysis with the unwinding of duplex DNA by translocating in the 3'-5' direction.</text>
        <dbReference type="EC" id="5.6.2.4"/>
    </reaction>
</comment>
<evidence type="ECO:0000256" key="11">
    <source>
        <dbReference type="SAM" id="MobiDB-lite"/>
    </source>
</evidence>
<dbReference type="InterPro" id="IPR047216">
    <property type="entry name" value="Endonuclease_DUF559_bact"/>
</dbReference>
<proteinExistence type="predicted"/>
<dbReference type="Proteomes" id="UP000192266">
    <property type="component" value="Unassembled WGS sequence"/>
</dbReference>
<keyword evidence="4 9" id="KW-0067">ATP-binding</keyword>
<organism evidence="14 15">
    <name type="scientific">Hymenobacter roseosalivarius DSM 11622</name>
    <dbReference type="NCBI Taxonomy" id="645990"/>
    <lineage>
        <taxon>Bacteria</taxon>
        <taxon>Pseudomonadati</taxon>
        <taxon>Bacteroidota</taxon>
        <taxon>Cytophagia</taxon>
        <taxon>Cytophagales</taxon>
        <taxon>Hymenobacteraceae</taxon>
        <taxon>Hymenobacter</taxon>
    </lineage>
</organism>
<gene>
    <name evidence="14" type="ORF">SAMN00120144_0187</name>
</gene>
<dbReference type="InterPro" id="IPR007569">
    <property type="entry name" value="DUF559"/>
</dbReference>
<keyword evidence="3 9" id="KW-0347">Helicase</keyword>
<feature type="coiled-coil region" evidence="10">
    <location>
        <begin position="227"/>
        <end position="254"/>
    </location>
</feature>
<dbReference type="PANTHER" id="PTHR11070:SF67">
    <property type="entry name" value="DNA 3'-5' HELICASE"/>
    <property type="match status" value="1"/>
</dbReference>
<evidence type="ECO:0000256" key="5">
    <source>
        <dbReference type="ARBA" id="ARBA00023235"/>
    </source>
</evidence>
<dbReference type="OrthoDB" id="9810135at2"/>
<keyword evidence="2 9" id="KW-0378">Hydrolase</keyword>
<dbReference type="InterPro" id="IPR027417">
    <property type="entry name" value="P-loop_NTPase"/>
</dbReference>
<dbReference type="InterPro" id="IPR014017">
    <property type="entry name" value="DNA_helicase_UvrD-like_C"/>
</dbReference>
<dbReference type="SUPFAM" id="SSF52980">
    <property type="entry name" value="Restriction endonuclease-like"/>
    <property type="match status" value="1"/>
</dbReference>
<comment type="catalytic activity">
    <reaction evidence="8">
        <text>ATP + H2O = ADP + phosphate + H(+)</text>
        <dbReference type="Rhea" id="RHEA:13065"/>
        <dbReference type="ChEBI" id="CHEBI:15377"/>
        <dbReference type="ChEBI" id="CHEBI:15378"/>
        <dbReference type="ChEBI" id="CHEBI:30616"/>
        <dbReference type="ChEBI" id="CHEBI:43474"/>
        <dbReference type="ChEBI" id="CHEBI:456216"/>
        <dbReference type="EC" id="5.6.2.4"/>
    </reaction>
</comment>
<accession>A0A1W1W1B2</accession>
<protein>
    <recommendedName>
        <fullName evidence="7">DNA 3'-5' helicase</fullName>
        <ecNumber evidence="7">5.6.2.4</ecNumber>
    </recommendedName>
</protein>
<name>A0A1W1W1B2_9BACT</name>
<dbReference type="CDD" id="cd01038">
    <property type="entry name" value="Endonuclease_DUF559"/>
    <property type="match status" value="1"/>
</dbReference>
<evidence type="ECO:0000256" key="9">
    <source>
        <dbReference type="PROSITE-ProRule" id="PRU00560"/>
    </source>
</evidence>
<feature type="domain" description="UvrD-like helicase ATP-binding" evidence="12">
    <location>
        <begin position="1"/>
        <end position="508"/>
    </location>
</feature>
<evidence type="ECO:0000259" key="13">
    <source>
        <dbReference type="PROSITE" id="PS51217"/>
    </source>
</evidence>
<feature type="region of interest" description="Disordered" evidence="11">
    <location>
        <begin position="1133"/>
        <end position="1153"/>
    </location>
</feature>
<evidence type="ECO:0000256" key="10">
    <source>
        <dbReference type="SAM" id="Coils"/>
    </source>
</evidence>
<evidence type="ECO:0000256" key="7">
    <source>
        <dbReference type="ARBA" id="ARBA00034808"/>
    </source>
</evidence>